<keyword evidence="8 21" id="KW-0997">Cell inner membrane</keyword>
<dbReference type="PANTHER" id="PTHR34299:SF1">
    <property type="entry name" value="DIACYLGLYCEROL KINASE"/>
    <property type="match status" value="1"/>
</dbReference>
<organism evidence="22 23">
    <name type="scientific">Citrobacter bitternis</name>
    <dbReference type="NCBI Taxonomy" id="1585982"/>
    <lineage>
        <taxon>Bacteria</taxon>
        <taxon>Pseudomonadati</taxon>
        <taxon>Pseudomonadota</taxon>
        <taxon>Gammaproteobacteria</taxon>
        <taxon>Enterobacterales</taxon>
        <taxon>Enterobacteriaceae</taxon>
        <taxon>Citrobacter</taxon>
    </lineage>
</organism>
<evidence type="ECO:0000256" key="14">
    <source>
        <dbReference type="ARBA" id="ARBA00022840"/>
    </source>
</evidence>
<dbReference type="GO" id="GO:0004143">
    <property type="term" value="F:ATP-dependent diacylglycerol kinase activity"/>
    <property type="evidence" value="ECO:0007669"/>
    <property type="project" value="UniProtKB-EC"/>
</dbReference>
<evidence type="ECO:0000256" key="19">
    <source>
        <dbReference type="ARBA" id="ARBA00023209"/>
    </source>
</evidence>
<keyword evidence="13 21" id="KW-0418">Kinase</keyword>
<keyword evidence="20 21" id="KW-1208">Phospholipid metabolism</keyword>
<keyword evidence="10 21" id="KW-0812">Transmembrane</keyword>
<dbReference type="RefSeq" id="WP_039077915.1">
    <property type="nucleotide sequence ID" value="NZ_JBHSRG010000002.1"/>
</dbReference>
<keyword evidence="9 21" id="KW-0808">Transferase</keyword>
<evidence type="ECO:0000256" key="15">
    <source>
        <dbReference type="ARBA" id="ARBA00022842"/>
    </source>
</evidence>
<dbReference type="InterPro" id="IPR033718">
    <property type="entry name" value="DAGK_prok"/>
</dbReference>
<comment type="subcellular location">
    <subcellularLocation>
        <location evidence="2 21">Cell inner membrane</location>
        <topology evidence="2 21">Multi-pass membrane protein</topology>
    </subcellularLocation>
</comment>
<sequence length="122" mass="13193">MANNTTGITRIIKAAGYSWKGVRAAWINEAAFRQEGVAVVIAIIIAAFLDVDAITRVLLIGSVVLVMIVEILNSAIEAVVDRIGSEFHELSGRAKDMGSAAVLMAILLAVFTWVSLLWGYFR</sequence>
<evidence type="ECO:0000256" key="17">
    <source>
        <dbReference type="ARBA" id="ARBA00023098"/>
    </source>
</evidence>
<keyword evidence="18 21" id="KW-0472">Membrane</keyword>
<keyword evidence="23" id="KW-1185">Reference proteome</keyword>
<dbReference type="InterPro" id="IPR036945">
    <property type="entry name" value="DAGK_sf"/>
</dbReference>
<evidence type="ECO:0000256" key="21">
    <source>
        <dbReference type="RuleBase" id="RU363065"/>
    </source>
</evidence>
<dbReference type="InterPro" id="IPR000829">
    <property type="entry name" value="DAGK"/>
</dbReference>
<evidence type="ECO:0000256" key="9">
    <source>
        <dbReference type="ARBA" id="ARBA00022679"/>
    </source>
</evidence>
<evidence type="ECO:0000256" key="11">
    <source>
        <dbReference type="ARBA" id="ARBA00022723"/>
    </source>
</evidence>
<evidence type="ECO:0000256" key="8">
    <source>
        <dbReference type="ARBA" id="ARBA00022519"/>
    </source>
</evidence>
<evidence type="ECO:0000313" key="23">
    <source>
        <dbReference type="Proteomes" id="UP001596169"/>
    </source>
</evidence>
<feature type="transmembrane region" description="Helical" evidence="21">
    <location>
        <begin position="101"/>
        <end position="121"/>
    </location>
</feature>
<comment type="caution">
    <text evidence="22">The sequence shown here is derived from an EMBL/GenBank/DDBJ whole genome shotgun (WGS) entry which is preliminary data.</text>
</comment>
<evidence type="ECO:0000256" key="12">
    <source>
        <dbReference type="ARBA" id="ARBA00022741"/>
    </source>
</evidence>
<keyword evidence="6" id="KW-1003">Cell membrane</keyword>
<evidence type="ECO:0000256" key="20">
    <source>
        <dbReference type="ARBA" id="ARBA00023264"/>
    </source>
</evidence>
<comment type="function">
    <text evidence="21">Catalyzes the ATP-dependent phosphorylation of sn-l,2-diacylglycerol (DAG) to phosphatidic acid. Involved in the recycling of diacylglycerol produced as a by-product during membrane-derived oligosaccharide (MDO) biosynthesis.</text>
</comment>
<dbReference type="CDD" id="cd14264">
    <property type="entry name" value="DAGK_IM"/>
    <property type="match status" value="1"/>
</dbReference>
<evidence type="ECO:0000256" key="16">
    <source>
        <dbReference type="ARBA" id="ARBA00022989"/>
    </source>
</evidence>
<dbReference type="Pfam" id="PF01219">
    <property type="entry name" value="DAGK_prokar"/>
    <property type="match status" value="1"/>
</dbReference>
<dbReference type="Gene3D" id="1.10.287.3610">
    <property type="match status" value="1"/>
</dbReference>
<evidence type="ECO:0000256" key="3">
    <source>
        <dbReference type="ARBA" id="ARBA00005967"/>
    </source>
</evidence>
<comment type="cofactor">
    <cofactor evidence="1">
        <name>Mg(2+)</name>
        <dbReference type="ChEBI" id="CHEBI:18420"/>
    </cofactor>
</comment>
<protein>
    <recommendedName>
        <fullName evidence="5 21">Diacylglycerol kinase</fullName>
        <ecNumber evidence="4 21">2.7.1.107</ecNumber>
    </recommendedName>
</protein>
<accession>A0ABW1PU83</accession>
<keyword evidence="15" id="KW-0460">Magnesium</keyword>
<feature type="transmembrane region" description="Helical" evidence="21">
    <location>
        <begin position="57"/>
        <end position="80"/>
    </location>
</feature>
<evidence type="ECO:0000256" key="7">
    <source>
        <dbReference type="ARBA" id="ARBA00022516"/>
    </source>
</evidence>
<keyword evidence="14 21" id="KW-0067">ATP-binding</keyword>
<keyword evidence="16 21" id="KW-1133">Transmembrane helix</keyword>
<gene>
    <name evidence="22" type="ORF">ACFPZP_00350</name>
</gene>
<proteinExistence type="inferred from homology"/>
<comment type="similarity">
    <text evidence="3 21">Belongs to the bacterial diacylglycerol kinase family.</text>
</comment>
<evidence type="ECO:0000256" key="1">
    <source>
        <dbReference type="ARBA" id="ARBA00001946"/>
    </source>
</evidence>
<comment type="caution">
    <text evidence="21">Lacks conserved residue(s) required for the propagation of feature annotation.</text>
</comment>
<dbReference type="Proteomes" id="UP001596169">
    <property type="component" value="Unassembled WGS sequence"/>
</dbReference>
<keyword evidence="19" id="KW-0594">Phospholipid biosynthesis</keyword>
<evidence type="ECO:0000256" key="13">
    <source>
        <dbReference type="ARBA" id="ARBA00022777"/>
    </source>
</evidence>
<dbReference type="EC" id="2.7.1.107" evidence="4 21"/>
<name>A0ABW1PU83_9ENTR</name>
<keyword evidence="7" id="KW-0444">Lipid biosynthesis</keyword>
<evidence type="ECO:0000256" key="5">
    <source>
        <dbReference type="ARBA" id="ARBA00017575"/>
    </source>
</evidence>
<dbReference type="PROSITE" id="PS01069">
    <property type="entry name" value="DAGK_PROKAR"/>
    <property type="match status" value="1"/>
</dbReference>
<reference evidence="23" key="1">
    <citation type="journal article" date="2019" name="Int. J. Syst. Evol. Microbiol.">
        <title>The Global Catalogue of Microorganisms (GCM) 10K type strain sequencing project: providing services to taxonomists for standard genome sequencing and annotation.</title>
        <authorList>
            <consortium name="The Broad Institute Genomics Platform"/>
            <consortium name="The Broad Institute Genome Sequencing Center for Infectious Disease"/>
            <person name="Wu L."/>
            <person name="Ma J."/>
        </authorList>
    </citation>
    <scope>NUCLEOTIDE SEQUENCE [LARGE SCALE GENOMIC DNA]</scope>
    <source>
        <strain evidence="23">JCM30009</strain>
    </source>
</reference>
<comment type="catalytic activity">
    <reaction evidence="21">
        <text>a 1,2-diacyl-sn-glycerol + ATP = a 1,2-diacyl-sn-glycero-3-phosphate + ADP + H(+)</text>
        <dbReference type="Rhea" id="RHEA:10272"/>
        <dbReference type="ChEBI" id="CHEBI:15378"/>
        <dbReference type="ChEBI" id="CHEBI:17815"/>
        <dbReference type="ChEBI" id="CHEBI:30616"/>
        <dbReference type="ChEBI" id="CHEBI:58608"/>
        <dbReference type="ChEBI" id="CHEBI:456216"/>
        <dbReference type="EC" id="2.7.1.107"/>
    </reaction>
</comment>
<evidence type="ECO:0000256" key="10">
    <source>
        <dbReference type="ARBA" id="ARBA00022692"/>
    </source>
</evidence>
<keyword evidence="11" id="KW-0479">Metal-binding</keyword>
<evidence type="ECO:0000256" key="18">
    <source>
        <dbReference type="ARBA" id="ARBA00023136"/>
    </source>
</evidence>
<keyword evidence="17 21" id="KW-0443">Lipid metabolism</keyword>
<dbReference type="EMBL" id="JBHSRG010000002">
    <property type="protein sequence ID" value="MFC6119518.1"/>
    <property type="molecule type" value="Genomic_DNA"/>
</dbReference>
<keyword evidence="12 21" id="KW-0547">Nucleotide-binding</keyword>
<evidence type="ECO:0000256" key="4">
    <source>
        <dbReference type="ARBA" id="ARBA00012133"/>
    </source>
</evidence>
<evidence type="ECO:0000256" key="2">
    <source>
        <dbReference type="ARBA" id="ARBA00004429"/>
    </source>
</evidence>
<dbReference type="PANTHER" id="PTHR34299">
    <property type="entry name" value="DIACYLGLYCEROL KINASE"/>
    <property type="match status" value="1"/>
</dbReference>
<evidence type="ECO:0000256" key="6">
    <source>
        <dbReference type="ARBA" id="ARBA00022475"/>
    </source>
</evidence>
<evidence type="ECO:0000313" key="22">
    <source>
        <dbReference type="EMBL" id="MFC6119518.1"/>
    </source>
</evidence>